<accession>A0ACB8EV25</accession>
<dbReference type="Proteomes" id="UP000827872">
    <property type="component" value="Linkage Group LG15"/>
</dbReference>
<comment type="caution">
    <text evidence="1">The sequence shown here is derived from an EMBL/GenBank/DDBJ whole genome shotgun (WGS) entry which is preliminary data.</text>
</comment>
<reference evidence="1" key="1">
    <citation type="submission" date="2021-08" db="EMBL/GenBank/DDBJ databases">
        <title>The first chromosome-level gecko genome reveals the dynamic sex chromosomes of Neotropical dwarf geckos (Sphaerodactylidae: Sphaerodactylus).</title>
        <authorList>
            <person name="Pinto B.J."/>
            <person name="Keating S.E."/>
            <person name="Gamble T."/>
        </authorList>
    </citation>
    <scope>NUCLEOTIDE SEQUENCE</scope>
    <source>
        <strain evidence="1">TG3544</strain>
    </source>
</reference>
<evidence type="ECO:0000313" key="1">
    <source>
        <dbReference type="EMBL" id="KAH7996627.1"/>
    </source>
</evidence>
<name>A0ACB8EV25_9SAUR</name>
<sequence>MCRSNHTWTGSRRGLWEDCPLLGKSFRSSHHLKVHLTCSHRLAHTKCPHCDYAGTQSGSLNLCFPLAQLSPKSHGPFPTPGRQVLLGPVPSRRKPLLNGKADFQPLDLSLRPTPGGGALHAANSALRPPQLLSSWNYTFRSTTARKPNPRCSHTAPKPHMVMPEEEQGDI</sequence>
<dbReference type="EMBL" id="CM037628">
    <property type="protein sequence ID" value="KAH7996627.1"/>
    <property type="molecule type" value="Genomic_DNA"/>
</dbReference>
<protein>
    <submittedName>
        <fullName evidence="1">Uncharacterized protein</fullName>
    </submittedName>
</protein>
<keyword evidence="2" id="KW-1185">Reference proteome</keyword>
<evidence type="ECO:0000313" key="2">
    <source>
        <dbReference type="Proteomes" id="UP000827872"/>
    </source>
</evidence>
<proteinExistence type="predicted"/>
<gene>
    <name evidence="1" type="ORF">K3G42_008749</name>
</gene>
<organism evidence="1 2">
    <name type="scientific">Sphaerodactylus townsendi</name>
    <dbReference type="NCBI Taxonomy" id="933632"/>
    <lineage>
        <taxon>Eukaryota</taxon>
        <taxon>Metazoa</taxon>
        <taxon>Chordata</taxon>
        <taxon>Craniata</taxon>
        <taxon>Vertebrata</taxon>
        <taxon>Euteleostomi</taxon>
        <taxon>Lepidosauria</taxon>
        <taxon>Squamata</taxon>
        <taxon>Bifurcata</taxon>
        <taxon>Gekkota</taxon>
        <taxon>Sphaerodactylidae</taxon>
        <taxon>Sphaerodactylus</taxon>
    </lineage>
</organism>